<evidence type="ECO:0000313" key="3">
    <source>
        <dbReference type="Proteomes" id="UP001367676"/>
    </source>
</evidence>
<sequence length="178" mass="18265">MSLDVNMKPGEEPPPLPTSPPPTPAEETPAEKEETPTISEGDVDASGGGEGLAEPIEDAELEAAAPVPVVDQIAETIKEVDAKLTTTVAPIAEKIAPVAEKVVDAVEEAVAAVAELKVSTPPPVPAVKKHVEQDEDGELTVTSQIDSAVQQPLTNGINGMTSIAVNGLNGDDRPPSNS</sequence>
<proteinExistence type="predicted"/>
<evidence type="ECO:0000313" key="2">
    <source>
        <dbReference type="EMBL" id="KAK7597695.1"/>
    </source>
</evidence>
<feature type="compositionally biased region" description="Pro residues" evidence="1">
    <location>
        <begin position="12"/>
        <end position="24"/>
    </location>
</feature>
<organism evidence="2 3">
    <name type="scientific">Parthenolecanium corni</name>
    <dbReference type="NCBI Taxonomy" id="536013"/>
    <lineage>
        <taxon>Eukaryota</taxon>
        <taxon>Metazoa</taxon>
        <taxon>Ecdysozoa</taxon>
        <taxon>Arthropoda</taxon>
        <taxon>Hexapoda</taxon>
        <taxon>Insecta</taxon>
        <taxon>Pterygota</taxon>
        <taxon>Neoptera</taxon>
        <taxon>Paraneoptera</taxon>
        <taxon>Hemiptera</taxon>
        <taxon>Sternorrhyncha</taxon>
        <taxon>Coccoidea</taxon>
        <taxon>Coccidae</taxon>
        <taxon>Parthenolecanium</taxon>
    </lineage>
</organism>
<name>A0AAN9Y643_9HEMI</name>
<feature type="region of interest" description="Disordered" evidence="1">
    <location>
        <begin position="1"/>
        <end position="53"/>
    </location>
</feature>
<dbReference type="AlphaFoldDB" id="A0AAN9Y643"/>
<reference evidence="2 3" key="1">
    <citation type="submission" date="2024-03" db="EMBL/GenBank/DDBJ databases">
        <title>Adaptation during the transition from Ophiocordyceps entomopathogen to insect associate is accompanied by gene loss and intensified selection.</title>
        <authorList>
            <person name="Ward C.M."/>
            <person name="Onetto C.A."/>
            <person name="Borneman A.R."/>
        </authorList>
    </citation>
    <scope>NUCLEOTIDE SEQUENCE [LARGE SCALE GENOMIC DNA]</scope>
    <source>
        <strain evidence="2">AWRI1</strain>
        <tissue evidence="2">Single Adult Female</tissue>
    </source>
</reference>
<gene>
    <name evidence="2" type="ORF">V9T40_009920</name>
</gene>
<dbReference type="Proteomes" id="UP001367676">
    <property type="component" value="Unassembled WGS sequence"/>
</dbReference>
<comment type="caution">
    <text evidence="2">The sequence shown here is derived from an EMBL/GenBank/DDBJ whole genome shotgun (WGS) entry which is preliminary data.</text>
</comment>
<evidence type="ECO:0000256" key="1">
    <source>
        <dbReference type="SAM" id="MobiDB-lite"/>
    </source>
</evidence>
<dbReference type="EMBL" id="JBBCAQ010000017">
    <property type="protein sequence ID" value="KAK7597695.1"/>
    <property type="molecule type" value="Genomic_DNA"/>
</dbReference>
<protein>
    <submittedName>
        <fullName evidence="2">Uncharacterized protein</fullName>
    </submittedName>
</protein>
<keyword evidence="3" id="KW-1185">Reference proteome</keyword>
<accession>A0AAN9Y643</accession>